<dbReference type="PROSITE" id="PS00455">
    <property type="entry name" value="AMP_BINDING"/>
    <property type="match status" value="1"/>
</dbReference>
<dbReference type="InterPro" id="IPR025110">
    <property type="entry name" value="AMP-bd_C"/>
</dbReference>
<keyword evidence="4" id="KW-1185">Reference proteome</keyword>
<dbReference type="InterPro" id="IPR020459">
    <property type="entry name" value="AMP-binding"/>
</dbReference>
<dbReference type="SUPFAM" id="SSF56801">
    <property type="entry name" value="Acetyl-CoA synthetase-like"/>
    <property type="match status" value="1"/>
</dbReference>
<dbReference type="GO" id="GO:0031177">
    <property type="term" value="F:phosphopantetheine binding"/>
    <property type="evidence" value="ECO:0007669"/>
    <property type="project" value="TreeGrafter"/>
</dbReference>
<dbReference type="PANTHER" id="PTHR45527">
    <property type="entry name" value="NONRIBOSOMAL PEPTIDE SYNTHETASE"/>
    <property type="match status" value="1"/>
</dbReference>
<sequence>MMYHLSQILDRSAAQFADREAFRCDGAGITYRTLQQQANGLAHWLVDQGVKRGDRVGIYLNKSLETAIAVYGIWKAGAAYVPLDPSAPITRTAEVINHCGIRHLLTQKSKRAQLPAILAACPALNYVLGIPDQIELPEAIHRCDWSDLTLDATAPKLHLMEQDLAYIMYTSGSTGTPKGIMHTHRSGLNYAQMAATIYGLKYTDRLGNHSPLHFDMSTLDYFAGPLVGATTVIIPEAYTKLPASLSQLVQDEELTVWYSVPFALIQLLLRGVLDERNLRSLRWVLFGGEPYPAKYMYDLMAKLPQAQFSNVYGPAEINQCSYYHVPALTNETSDTAAVAPIGKIWPNAEARVVNEQDELVPAGAIGELLVRTPTMMNGYWQRPDLNEQAFYRCTIAHQAAVFYRTGDLVQQQTDGNYQFIGRKDRQIKARGYRIELDEVEAALVGHPQVEAAAAYAVPHAAHSQQIEAAVILQADSQLAADDLISHAAAHLPTYAVPKKLIIAPNLPRTGTGKIDRTALKQQALQQQALAAPS</sequence>
<dbReference type="CDD" id="cd05930">
    <property type="entry name" value="A_NRPS"/>
    <property type="match status" value="1"/>
</dbReference>
<evidence type="ECO:0000259" key="2">
    <source>
        <dbReference type="Pfam" id="PF13193"/>
    </source>
</evidence>
<comment type="caution">
    <text evidence="3">The sequence shown here is derived from an EMBL/GenBank/DDBJ whole genome shotgun (WGS) entry which is preliminary data.</text>
</comment>
<dbReference type="Pfam" id="PF00501">
    <property type="entry name" value="AMP-binding"/>
    <property type="match status" value="1"/>
</dbReference>
<protein>
    <submittedName>
        <fullName evidence="3">Amino acid adenylation domain-containing protein</fullName>
    </submittedName>
</protein>
<dbReference type="PANTHER" id="PTHR45527:SF1">
    <property type="entry name" value="FATTY ACID SYNTHASE"/>
    <property type="match status" value="1"/>
</dbReference>
<evidence type="ECO:0000313" key="4">
    <source>
        <dbReference type="Proteomes" id="UP000625316"/>
    </source>
</evidence>
<dbReference type="GO" id="GO:0043041">
    <property type="term" value="P:amino acid activation for nonribosomal peptide biosynthetic process"/>
    <property type="evidence" value="ECO:0007669"/>
    <property type="project" value="TreeGrafter"/>
</dbReference>
<evidence type="ECO:0000313" key="3">
    <source>
        <dbReference type="EMBL" id="MBE9028847.1"/>
    </source>
</evidence>
<dbReference type="AlphaFoldDB" id="A0A928Z2B1"/>
<organism evidence="3 4">
    <name type="scientific">Romeriopsis navalis LEGE 11480</name>
    <dbReference type="NCBI Taxonomy" id="2777977"/>
    <lineage>
        <taxon>Bacteria</taxon>
        <taxon>Bacillati</taxon>
        <taxon>Cyanobacteriota</taxon>
        <taxon>Cyanophyceae</taxon>
        <taxon>Leptolyngbyales</taxon>
        <taxon>Leptolyngbyaceae</taxon>
        <taxon>Romeriopsis</taxon>
        <taxon>Romeriopsis navalis</taxon>
    </lineage>
</organism>
<dbReference type="InterPro" id="IPR042099">
    <property type="entry name" value="ANL_N_sf"/>
</dbReference>
<feature type="domain" description="AMP-dependent synthetase/ligase" evidence="1">
    <location>
        <begin position="9"/>
        <end position="380"/>
    </location>
</feature>
<dbReference type="FunFam" id="3.40.50.980:FF:000001">
    <property type="entry name" value="Non-ribosomal peptide synthetase"/>
    <property type="match status" value="1"/>
</dbReference>
<evidence type="ECO:0000259" key="1">
    <source>
        <dbReference type="Pfam" id="PF00501"/>
    </source>
</evidence>
<gene>
    <name evidence="3" type="ORF">IQ266_03610</name>
</gene>
<name>A0A928Z2B1_9CYAN</name>
<dbReference type="RefSeq" id="WP_264323670.1">
    <property type="nucleotide sequence ID" value="NZ_JADEXQ010000008.1"/>
</dbReference>
<dbReference type="Pfam" id="PF13193">
    <property type="entry name" value="AMP-binding_C"/>
    <property type="match status" value="1"/>
</dbReference>
<dbReference type="GO" id="GO:0044550">
    <property type="term" value="P:secondary metabolite biosynthetic process"/>
    <property type="evidence" value="ECO:0007669"/>
    <property type="project" value="TreeGrafter"/>
</dbReference>
<dbReference type="Gene3D" id="3.40.50.12780">
    <property type="entry name" value="N-terminal domain of ligase-like"/>
    <property type="match status" value="1"/>
</dbReference>
<dbReference type="InterPro" id="IPR000873">
    <property type="entry name" value="AMP-dep_synth/lig_dom"/>
</dbReference>
<dbReference type="NCBIfam" id="TIGR01733">
    <property type="entry name" value="AA-adenyl-dom"/>
    <property type="match status" value="1"/>
</dbReference>
<accession>A0A928Z2B1</accession>
<dbReference type="GO" id="GO:0005737">
    <property type="term" value="C:cytoplasm"/>
    <property type="evidence" value="ECO:0007669"/>
    <property type="project" value="TreeGrafter"/>
</dbReference>
<reference evidence="3" key="1">
    <citation type="submission" date="2020-10" db="EMBL/GenBank/DDBJ databases">
        <authorList>
            <person name="Castelo-Branco R."/>
            <person name="Eusebio N."/>
            <person name="Adriana R."/>
            <person name="Vieira A."/>
            <person name="Brugerolle De Fraissinette N."/>
            <person name="Rezende De Castro R."/>
            <person name="Schneider M.P."/>
            <person name="Vasconcelos V."/>
            <person name="Leao P.N."/>
        </authorList>
    </citation>
    <scope>NUCLEOTIDE SEQUENCE</scope>
    <source>
        <strain evidence="3">LEGE 11480</strain>
    </source>
</reference>
<dbReference type="InterPro" id="IPR010071">
    <property type="entry name" value="AA_adenyl_dom"/>
</dbReference>
<dbReference type="InterPro" id="IPR045851">
    <property type="entry name" value="AMP-bd_C_sf"/>
</dbReference>
<dbReference type="Gene3D" id="3.30.300.30">
    <property type="match status" value="1"/>
</dbReference>
<dbReference type="Proteomes" id="UP000625316">
    <property type="component" value="Unassembled WGS sequence"/>
</dbReference>
<dbReference type="InterPro" id="IPR020845">
    <property type="entry name" value="AMP-binding_CS"/>
</dbReference>
<dbReference type="EMBL" id="JADEXQ010000008">
    <property type="protein sequence ID" value="MBE9028847.1"/>
    <property type="molecule type" value="Genomic_DNA"/>
</dbReference>
<feature type="domain" description="AMP-binding enzyme C-terminal" evidence="2">
    <location>
        <begin position="438"/>
        <end position="513"/>
    </location>
</feature>
<dbReference type="PRINTS" id="PR00154">
    <property type="entry name" value="AMPBINDING"/>
</dbReference>
<proteinExistence type="predicted"/>